<organism evidence="1 2">
    <name type="scientific">Pedobacter cryophilus</name>
    <dbReference type="NCBI Taxonomy" id="2571271"/>
    <lineage>
        <taxon>Bacteria</taxon>
        <taxon>Pseudomonadati</taxon>
        <taxon>Bacteroidota</taxon>
        <taxon>Sphingobacteriia</taxon>
        <taxon>Sphingobacteriales</taxon>
        <taxon>Sphingobacteriaceae</taxon>
        <taxon>Pedobacter</taxon>
    </lineage>
</organism>
<dbReference type="EMBL" id="SWBP01000003">
    <property type="protein sequence ID" value="TKB97515.1"/>
    <property type="molecule type" value="Genomic_DNA"/>
</dbReference>
<evidence type="ECO:0000313" key="1">
    <source>
        <dbReference type="EMBL" id="TKB97515.1"/>
    </source>
</evidence>
<protein>
    <submittedName>
        <fullName evidence="1">Uncharacterized protein</fullName>
    </submittedName>
</protein>
<reference evidence="1 2" key="1">
    <citation type="submission" date="2019-04" db="EMBL/GenBank/DDBJ databases">
        <title>Pedobacter sp. AR-3-17 sp. nov., isolated from Arctic soil.</title>
        <authorList>
            <person name="Dahal R.H."/>
            <person name="Kim D.-U."/>
        </authorList>
    </citation>
    <scope>NUCLEOTIDE SEQUENCE [LARGE SCALE GENOMIC DNA]</scope>
    <source>
        <strain evidence="1 2">AR-3-17</strain>
    </source>
</reference>
<sequence length="79" mass="9307">MKTTMKRLVVYPADIKLLTGKSDKAVYKECHRIREKFGLGKKDKLTTIHVKDFYHITLEELEMYLIIPNREDNLVQVAK</sequence>
<proteinExistence type="predicted"/>
<accession>A0A4U1BXP9</accession>
<dbReference type="Proteomes" id="UP000308181">
    <property type="component" value="Unassembled WGS sequence"/>
</dbReference>
<name>A0A4U1BXP9_9SPHI</name>
<dbReference type="AlphaFoldDB" id="A0A4U1BXP9"/>
<keyword evidence="2" id="KW-1185">Reference proteome</keyword>
<comment type="caution">
    <text evidence="1">The sequence shown here is derived from an EMBL/GenBank/DDBJ whole genome shotgun (WGS) entry which is preliminary data.</text>
</comment>
<gene>
    <name evidence="1" type="ORF">FA046_09065</name>
</gene>
<evidence type="ECO:0000313" key="2">
    <source>
        <dbReference type="Proteomes" id="UP000308181"/>
    </source>
</evidence>
<dbReference type="OrthoDB" id="711499at2"/>